<feature type="signal peptide" evidence="1">
    <location>
        <begin position="1"/>
        <end position="27"/>
    </location>
</feature>
<proteinExistence type="predicted"/>
<dbReference type="AlphaFoldDB" id="A0A150QYF8"/>
<evidence type="ECO:0000313" key="3">
    <source>
        <dbReference type="Proteomes" id="UP000075260"/>
    </source>
</evidence>
<evidence type="ECO:0000256" key="1">
    <source>
        <dbReference type="SAM" id="SignalP"/>
    </source>
</evidence>
<dbReference type="Proteomes" id="UP000075260">
    <property type="component" value="Unassembled WGS sequence"/>
</dbReference>
<feature type="chain" id="PRO_5007567468" description="Secreted protein" evidence="1">
    <location>
        <begin position="28"/>
        <end position="215"/>
    </location>
</feature>
<organism evidence="2 3">
    <name type="scientific">Sorangium cellulosum</name>
    <name type="common">Polyangium cellulosum</name>
    <dbReference type="NCBI Taxonomy" id="56"/>
    <lineage>
        <taxon>Bacteria</taxon>
        <taxon>Pseudomonadati</taxon>
        <taxon>Myxococcota</taxon>
        <taxon>Polyangia</taxon>
        <taxon>Polyangiales</taxon>
        <taxon>Polyangiaceae</taxon>
        <taxon>Sorangium</taxon>
    </lineage>
</organism>
<dbReference type="OrthoDB" id="5513373at2"/>
<gene>
    <name evidence="2" type="ORF">BE15_27620</name>
</gene>
<dbReference type="RefSeq" id="WP_061605957.1">
    <property type="nucleotide sequence ID" value="NZ_JEMA01000218.1"/>
</dbReference>
<accession>A0A150QYF8</accession>
<sequence>MTMQKKRKVLRAPFLVTVAAAASFAGAVALPGCDPTVDDGSCPEGMACNPPPTACPEEMPVPGSRCDTDEPSCSYIDGCDNPIDYACVDGAWRVEHELSCNPPPPPPACPEAMPKRGSSCDADDGSCSYIDGCDNPISYRCAEGAWRVESEISCNPPPPACPESLPTAGSACELPGESCSYDGPPDCPQPTTVTCGADGTWSVTIAVSCNPPPPP</sequence>
<evidence type="ECO:0008006" key="4">
    <source>
        <dbReference type="Google" id="ProtNLM"/>
    </source>
</evidence>
<protein>
    <recommendedName>
        <fullName evidence="4">Secreted protein</fullName>
    </recommendedName>
</protein>
<evidence type="ECO:0000313" key="2">
    <source>
        <dbReference type="EMBL" id="KYF73039.1"/>
    </source>
</evidence>
<name>A0A150QYF8_SORCE</name>
<feature type="non-terminal residue" evidence="2">
    <location>
        <position position="215"/>
    </location>
</feature>
<reference evidence="2 3" key="1">
    <citation type="submission" date="2014-02" db="EMBL/GenBank/DDBJ databases">
        <title>The small core and large imbalanced accessory genome model reveals a collaborative survival strategy of Sorangium cellulosum strains in nature.</title>
        <authorList>
            <person name="Han K."/>
            <person name="Peng R."/>
            <person name="Blom J."/>
            <person name="Li Y.-Z."/>
        </authorList>
    </citation>
    <scope>NUCLEOTIDE SEQUENCE [LARGE SCALE GENOMIC DNA]</scope>
    <source>
        <strain evidence="2 3">So0008-312</strain>
    </source>
</reference>
<dbReference type="EMBL" id="JEMA01000218">
    <property type="protein sequence ID" value="KYF73039.1"/>
    <property type="molecule type" value="Genomic_DNA"/>
</dbReference>
<comment type="caution">
    <text evidence="2">The sequence shown here is derived from an EMBL/GenBank/DDBJ whole genome shotgun (WGS) entry which is preliminary data.</text>
</comment>
<keyword evidence="1" id="KW-0732">Signal</keyword>